<dbReference type="Pfam" id="PF14392">
    <property type="entry name" value="zf-CCHC_4"/>
    <property type="match status" value="1"/>
</dbReference>
<evidence type="ECO:0000313" key="2">
    <source>
        <dbReference type="EMBL" id="CAH9074324.1"/>
    </source>
</evidence>
<dbReference type="Proteomes" id="UP001152484">
    <property type="component" value="Unassembled WGS sequence"/>
</dbReference>
<keyword evidence="3" id="KW-1185">Reference proteome</keyword>
<name>A0A9P0YT17_CUSEU</name>
<reference evidence="2" key="1">
    <citation type="submission" date="2022-07" db="EMBL/GenBank/DDBJ databases">
        <authorList>
            <person name="Macas J."/>
            <person name="Novak P."/>
            <person name="Neumann P."/>
        </authorList>
    </citation>
    <scope>NUCLEOTIDE SEQUENCE</scope>
</reference>
<accession>A0A9P0YT17</accession>
<dbReference type="InterPro" id="IPR025836">
    <property type="entry name" value="Zn_knuckle_CX2CX4HX4C"/>
</dbReference>
<comment type="caution">
    <text evidence="2">The sequence shown here is derived from an EMBL/GenBank/DDBJ whole genome shotgun (WGS) entry which is preliminary data.</text>
</comment>
<proteinExistence type="predicted"/>
<evidence type="ECO:0000259" key="1">
    <source>
        <dbReference type="Pfam" id="PF14392"/>
    </source>
</evidence>
<dbReference type="InterPro" id="IPR040256">
    <property type="entry name" value="At4g02000-like"/>
</dbReference>
<dbReference type="PANTHER" id="PTHR31286:SF153">
    <property type="entry name" value="DUF4283 DOMAIN PROTEIN"/>
    <property type="match status" value="1"/>
</dbReference>
<dbReference type="OrthoDB" id="994204at2759"/>
<evidence type="ECO:0000313" key="3">
    <source>
        <dbReference type="Proteomes" id="UP001152484"/>
    </source>
</evidence>
<feature type="domain" description="Zinc knuckle CX2CX4HX4C" evidence="1">
    <location>
        <begin position="7"/>
        <end position="54"/>
    </location>
</feature>
<gene>
    <name evidence="2" type="ORF">CEURO_LOCUS5107</name>
</gene>
<sequence length="168" mass="19437">MRIRVRIDLGKPLKRKLFLQKEEGVNFCVRFCYEKLPSFCFLCGIIVHAESHCPRKKRGHELTRERPFSPWLRAAKGAKQWKENKWLVLACKGINSGSQSKHGNSEEGKRTCILEGGSSQKREGNSSKSADVWRIQKTTRRGRRWRLCMPGKNGEEASYKFVARQTQI</sequence>
<dbReference type="PANTHER" id="PTHR31286">
    <property type="entry name" value="GLYCINE-RICH CELL WALL STRUCTURAL PROTEIN 1.8-LIKE"/>
    <property type="match status" value="1"/>
</dbReference>
<dbReference type="AlphaFoldDB" id="A0A9P0YT17"/>
<organism evidence="2 3">
    <name type="scientific">Cuscuta europaea</name>
    <name type="common">European dodder</name>
    <dbReference type="NCBI Taxonomy" id="41803"/>
    <lineage>
        <taxon>Eukaryota</taxon>
        <taxon>Viridiplantae</taxon>
        <taxon>Streptophyta</taxon>
        <taxon>Embryophyta</taxon>
        <taxon>Tracheophyta</taxon>
        <taxon>Spermatophyta</taxon>
        <taxon>Magnoliopsida</taxon>
        <taxon>eudicotyledons</taxon>
        <taxon>Gunneridae</taxon>
        <taxon>Pentapetalae</taxon>
        <taxon>asterids</taxon>
        <taxon>lamiids</taxon>
        <taxon>Solanales</taxon>
        <taxon>Convolvulaceae</taxon>
        <taxon>Cuscuteae</taxon>
        <taxon>Cuscuta</taxon>
        <taxon>Cuscuta subgen. Cuscuta</taxon>
    </lineage>
</organism>
<protein>
    <recommendedName>
        <fullName evidence="1">Zinc knuckle CX2CX4HX4C domain-containing protein</fullName>
    </recommendedName>
</protein>
<dbReference type="EMBL" id="CAMAPE010000009">
    <property type="protein sequence ID" value="CAH9074324.1"/>
    <property type="molecule type" value="Genomic_DNA"/>
</dbReference>